<comment type="subunit">
    <text evidence="2">Heterodimer of SbcC and SbcD.</text>
</comment>
<dbReference type="GO" id="GO:0006302">
    <property type="term" value="P:double-strand break repair"/>
    <property type="evidence" value="ECO:0007669"/>
    <property type="project" value="InterPro"/>
</dbReference>
<dbReference type="Gene3D" id="3.40.50.300">
    <property type="entry name" value="P-loop containing nucleotide triphosphate hydrolases"/>
    <property type="match status" value="2"/>
</dbReference>
<dbReference type="Proteomes" id="UP000269226">
    <property type="component" value="Chromosome"/>
</dbReference>
<reference evidence="6 7" key="1">
    <citation type="submission" date="2018-01" db="EMBL/GenBank/DDBJ databases">
        <title>Whole genome sequence of Melissococcus plutonius DAT561.</title>
        <authorList>
            <person name="Okumura K."/>
            <person name="Takamatsu D."/>
            <person name="Okura M."/>
        </authorList>
    </citation>
    <scope>NUCLEOTIDE SEQUENCE [LARGE SCALE GENOMIC DNA]</scope>
    <source>
        <strain evidence="6 7">DAT561</strain>
    </source>
</reference>
<accession>A0A2Z5Y2V6</accession>
<evidence type="ECO:0000313" key="7">
    <source>
        <dbReference type="Proteomes" id="UP000269226"/>
    </source>
</evidence>
<dbReference type="GO" id="GO:0016887">
    <property type="term" value="F:ATP hydrolysis activity"/>
    <property type="evidence" value="ECO:0007669"/>
    <property type="project" value="InterPro"/>
</dbReference>
<dbReference type="GO" id="GO:0004527">
    <property type="term" value="F:exonuclease activity"/>
    <property type="evidence" value="ECO:0007669"/>
    <property type="project" value="UniProtKB-KW"/>
</dbReference>
<protein>
    <recommendedName>
        <fullName evidence="3">Nuclease SbcCD subunit C</fullName>
    </recommendedName>
</protein>
<feature type="coiled-coil region" evidence="4">
    <location>
        <begin position="231"/>
        <end position="368"/>
    </location>
</feature>
<proteinExistence type="inferred from homology"/>
<dbReference type="PANTHER" id="PTHR32114">
    <property type="entry name" value="ABC TRANSPORTER ABCH.3"/>
    <property type="match status" value="1"/>
</dbReference>
<feature type="coiled-coil region" evidence="4">
    <location>
        <begin position="701"/>
        <end position="825"/>
    </location>
</feature>
<evidence type="ECO:0000256" key="1">
    <source>
        <dbReference type="ARBA" id="ARBA00006930"/>
    </source>
</evidence>
<organism evidence="6 7">
    <name type="scientific">Melissococcus plutonius</name>
    <dbReference type="NCBI Taxonomy" id="33970"/>
    <lineage>
        <taxon>Bacteria</taxon>
        <taxon>Bacillati</taxon>
        <taxon>Bacillota</taxon>
        <taxon>Bacilli</taxon>
        <taxon>Lactobacillales</taxon>
        <taxon>Enterococcaceae</taxon>
        <taxon>Melissococcus</taxon>
    </lineage>
</organism>
<feature type="coiled-coil region" evidence="4">
    <location>
        <begin position="406"/>
        <end position="498"/>
    </location>
</feature>
<feature type="domain" description="Rad50/SbcC-type AAA" evidence="5">
    <location>
        <begin position="6"/>
        <end position="216"/>
    </location>
</feature>
<evidence type="ECO:0000259" key="5">
    <source>
        <dbReference type="Pfam" id="PF13476"/>
    </source>
</evidence>
<evidence type="ECO:0000313" key="6">
    <source>
        <dbReference type="EMBL" id="BBC61185.1"/>
    </source>
</evidence>
<name>A0A2Z5Y2V6_9ENTE</name>
<keyword evidence="4" id="KW-0175">Coiled coil</keyword>
<dbReference type="Pfam" id="PF13558">
    <property type="entry name" value="SbcC_Walker_B"/>
    <property type="match status" value="1"/>
</dbReference>
<keyword evidence="6" id="KW-0540">Nuclease</keyword>
<dbReference type="InterPro" id="IPR027417">
    <property type="entry name" value="P-loop_NTPase"/>
</dbReference>
<keyword evidence="6" id="KW-0269">Exonuclease</keyword>
<dbReference type="RefSeq" id="WP_232048019.1">
    <property type="nucleotide sequence ID" value="NZ_AP018492.1"/>
</dbReference>
<dbReference type="Pfam" id="PF13476">
    <property type="entry name" value="AAA_23"/>
    <property type="match status" value="1"/>
</dbReference>
<dbReference type="EMBL" id="AP018492">
    <property type="protein sequence ID" value="BBC61185.1"/>
    <property type="molecule type" value="Genomic_DNA"/>
</dbReference>
<comment type="similarity">
    <text evidence="1">Belongs to the SMC family. SbcC subfamily.</text>
</comment>
<dbReference type="SUPFAM" id="SSF52540">
    <property type="entry name" value="P-loop containing nucleoside triphosphate hydrolases"/>
    <property type="match status" value="2"/>
</dbReference>
<dbReference type="InterPro" id="IPR038729">
    <property type="entry name" value="Rad50/SbcC_AAA"/>
</dbReference>
<evidence type="ECO:0000256" key="2">
    <source>
        <dbReference type="ARBA" id="ARBA00011322"/>
    </source>
</evidence>
<dbReference type="PANTHER" id="PTHR32114:SF2">
    <property type="entry name" value="ABC TRANSPORTER ABCH.3"/>
    <property type="match status" value="1"/>
</dbReference>
<keyword evidence="6" id="KW-0378">Hydrolase</keyword>
<gene>
    <name evidence="6" type="ORF">DAT561_1076</name>
</gene>
<dbReference type="AlphaFoldDB" id="A0A2Z5Y2V6"/>
<evidence type="ECO:0000256" key="3">
    <source>
        <dbReference type="ARBA" id="ARBA00013368"/>
    </source>
</evidence>
<evidence type="ECO:0000256" key="4">
    <source>
        <dbReference type="SAM" id="Coils"/>
    </source>
</evidence>
<sequence>MKPLLLTLKNFGPYLDETIDFTKFMDSSLFLISGKTGSGKTTIFDGMSYALFGESSGNIRSSKEVRSIFASDSAVTQVCFTFSHGGYFYEISRRPEQCLLKKRGKGETIHPAKVSLIVKDSAGKEKQELTKKKDVEQFIYELLHLNAKQFSQIVLLPQGELRTFLLTNSEEKEKILRKLFGTEIYQQVAEELKSYRKQASQNHFEMEQQLKNNSKQLFWLTQPPIETEVSLQETYQKIDIENQKIEAKQAEVKQKLDGYKQTKRLTEQKIDRLKENMDKKKQLLDEQQQLVKRTDKIEEQRHQLKQLQWAKQHLILIDRLDEQLQQKQQLKTTKKEELEKQKIIQYSLQEKQQKLKNYQCQQEQMKQLEYAIIHLDYQLPLYQKNEQLIKLYNEQKLLVIQRGKELEDIEAEWEEYQKTIQKLAIVIHEKDDLENEWQQLKQQIENWQEIQQQLQTLKIKQHKLKQQQEELLQLNDLSNELSEQQEKLQKIHQQKKSEWAEIQIEQLSHYLVEGQPCPICGSIEHPKNQLKNHSPKEIEQIEKELVSSEKNFNNNTHQLIQLTAKIKQKKELIKLEQQIFQEEEQVIQQKIKLLMAKSGVQYQIVTNKEIDCLIGNYLDKQTAIKQKLFIIEQKQLETEKLTPKFSLMEKNKNIATDQFLNAKEQLQSIEIEQEIIKRQLDDPKITTDEICKNKQLKENQWQKWSETYKELQMEVSKQEEQLSLIEHTLLHLTKEETRIADYIDNLNQQLRKVLQNQPKEISEEQLRGWLKQLDQIENLILNIQQFDNQMEWLNSQLDEFSKINQQQTENEIKQLQEKAVNFNQFIEKEESMYYQLQEKLQNNRALKKQMYHQLTLLKKQTAEVIALQQLSDGINGSNIKKTSLERYVLQNYLKKVLEVANQHLNLLTSDRYQFELNTQVKSYKNQTGLEIDVYDTMAGTTRSVYTLSGGESFIAALALAISLAEVIQAQAGGIIIDALFIDEGFGSLDEESLEMAITALETIENEGRMIGIISHVSELKTRIPQQLQIKTNGSGQSKVSYQLA</sequence>
<dbReference type="GeneID" id="57043622"/>